<evidence type="ECO:0000313" key="4">
    <source>
        <dbReference type="Proteomes" id="UP000196710"/>
    </source>
</evidence>
<dbReference type="InterPro" id="IPR013249">
    <property type="entry name" value="RNA_pol_sigma70_r4_t2"/>
</dbReference>
<dbReference type="EMBL" id="CP065321">
    <property type="protein sequence ID" value="QQR29039.1"/>
    <property type="molecule type" value="Genomic_DNA"/>
</dbReference>
<evidence type="ECO:0000313" key="3">
    <source>
        <dbReference type="EMBL" id="QQR29039.1"/>
    </source>
</evidence>
<dbReference type="GO" id="GO:0016987">
    <property type="term" value="F:sigma factor activity"/>
    <property type="evidence" value="ECO:0007669"/>
    <property type="project" value="InterPro"/>
</dbReference>
<dbReference type="GO" id="GO:0003677">
    <property type="term" value="F:DNA binding"/>
    <property type="evidence" value="ECO:0007669"/>
    <property type="project" value="InterPro"/>
</dbReference>
<dbReference type="AlphaFoldDB" id="A0A1Z2XMU6"/>
<dbReference type="Pfam" id="PF08281">
    <property type="entry name" value="Sigma70_r4_2"/>
    <property type="match status" value="1"/>
</dbReference>
<dbReference type="InterPro" id="IPR036388">
    <property type="entry name" value="WH-like_DNA-bd_sf"/>
</dbReference>
<organism evidence="3 5">
    <name type="scientific">Acutalibacter muris</name>
    <dbReference type="NCBI Taxonomy" id="1796620"/>
    <lineage>
        <taxon>Bacteria</taxon>
        <taxon>Bacillati</taxon>
        <taxon>Bacillota</taxon>
        <taxon>Clostridia</taxon>
        <taxon>Eubacteriales</taxon>
        <taxon>Acutalibacteraceae</taxon>
        <taxon>Acutalibacter</taxon>
    </lineage>
</organism>
<evidence type="ECO:0000313" key="2">
    <source>
        <dbReference type="EMBL" id="ASB39747.1"/>
    </source>
</evidence>
<keyword evidence="4" id="KW-1185">Reference proteome</keyword>
<evidence type="ECO:0000259" key="1">
    <source>
        <dbReference type="Pfam" id="PF08281"/>
    </source>
</evidence>
<gene>
    <name evidence="2" type="ORF">ADH66_03200</name>
    <name evidence="3" type="ORF">I5Q82_13255</name>
</gene>
<sequence length="159" mass="19380">MTFMDKVYTLRTEVRSDGKTSYFISFTDGQGEFYDLEVSEAFYIEFRQMERKNRNLQQSDWRHQEASDLWDETLYKRAFRVPKSVEELIFDAELRELLRKAISALPEIQRRRFLLYHKYDFNYRQIGEMEHCRPQSIRHSVMRAREKIKAEIEKYQAGQ</sequence>
<reference evidence="3 5" key="3">
    <citation type="submission" date="2020-11" db="EMBL/GenBank/DDBJ databases">
        <title>Closed and high quality bacterial genomes of the OMM12 community.</title>
        <authorList>
            <person name="Marbouty M."/>
            <person name="Lamy-Besnier Q."/>
            <person name="Debarbieux L."/>
            <person name="Koszul R."/>
        </authorList>
    </citation>
    <scope>NUCLEOTIDE SEQUENCE [LARGE SCALE GENOMIC DNA]</scope>
    <source>
        <strain evidence="3 5">KB18</strain>
    </source>
</reference>
<proteinExistence type="predicted"/>
<evidence type="ECO:0000313" key="5">
    <source>
        <dbReference type="Proteomes" id="UP000596035"/>
    </source>
</evidence>
<name>A0A1Z2XMU6_9FIRM</name>
<dbReference type="KEGG" id="amur:ADH66_03200"/>
<dbReference type="Gene3D" id="1.10.10.10">
    <property type="entry name" value="Winged helix-like DNA-binding domain superfamily/Winged helix DNA-binding domain"/>
    <property type="match status" value="1"/>
</dbReference>
<dbReference type="GO" id="GO:0006352">
    <property type="term" value="P:DNA-templated transcription initiation"/>
    <property type="evidence" value="ECO:0007669"/>
    <property type="project" value="InterPro"/>
</dbReference>
<dbReference type="EMBL" id="CP021422">
    <property type="protein sequence ID" value="ASB39747.1"/>
    <property type="molecule type" value="Genomic_DNA"/>
</dbReference>
<feature type="domain" description="RNA polymerase sigma factor 70 region 4 type 2" evidence="1">
    <location>
        <begin position="96"/>
        <end position="148"/>
    </location>
</feature>
<reference evidence="4" key="2">
    <citation type="submission" date="2017-05" db="EMBL/GenBank/DDBJ databases">
        <title>Improved OligoMM genomes.</title>
        <authorList>
            <person name="Garzetti D."/>
        </authorList>
    </citation>
    <scope>NUCLEOTIDE SEQUENCE [LARGE SCALE GENOMIC DNA]</scope>
    <source>
        <strain evidence="4">KB18</strain>
    </source>
</reference>
<reference evidence="2" key="1">
    <citation type="journal article" date="2017" name="Genome Announc.">
        <title>High-Quality Whole-Genome Sequences of the Oligo-Mouse-Microbiota Bacterial Community.</title>
        <authorList>
            <person name="Garzetti D."/>
            <person name="Brugiroux S."/>
            <person name="Bunk B."/>
            <person name="Pukall R."/>
            <person name="McCoy K.D."/>
            <person name="Macpherson A.J."/>
            <person name="Stecher B."/>
        </authorList>
    </citation>
    <scope>NUCLEOTIDE SEQUENCE</scope>
    <source>
        <strain evidence="2">KB18</strain>
    </source>
</reference>
<protein>
    <submittedName>
        <fullName evidence="3">Sigma-70 family RNA polymerase sigma factor</fullName>
    </submittedName>
</protein>
<dbReference type="RefSeq" id="WP_066535761.1">
    <property type="nucleotide sequence ID" value="NZ_CP021422.1"/>
</dbReference>
<dbReference type="Proteomes" id="UP000196710">
    <property type="component" value="Chromosome"/>
</dbReference>
<dbReference type="InterPro" id="IPR013324">
    <property type="entry name" value="RNA_pol_sigma_r3/r4-like"/>
</dbReference>
<dbReference type="Proteomes" id="UP000596035">
    <property type="component" value="Chromosome"/>
</dbReference>
<accession>A0A1Z2XMU6</accession>
<dbReference type="SUPFAM" id="SSF88659">
    <property type="entry name" value="Sigma3 and sigma4 domains of RNA polymerase sigma factors"/>
    <property type="match status" value="1"/>
</dbReference>